<dbReference type="AlphaFoldDB" id="A0A0D0B5S5"/>
<evidence type="ECO:0000313" key="2">
    <source>
        <dbReference type="Proteomes" id="UP000054485"/>
    </source>
</evidence>
<dbReference type="EMBL" id="KN835176">
    <property type="protein sequence ID" value="KIK45229.1"/>
    <property type="molecule type" value="Genomic_DNA"/>
</dbReference>
<gene>
    <name evidence="1" type="ORF">CY34DRAFT_801848</name>
</gene>
<name>A0A0D0B5S5_9AGAM</name>
<reference evidence="2" key="2">
    <citation type="submission" date="2015-01" db="EMBL/GenBank/DDBJ databases">
        <title>Evolutionary Origins and Diversification of the Mycorrhizal Mutualists.</title>
        <authorList>
            <consortium name="DOE Joint Genome Institute"/>
            <consortium name="Mycorrhizal Genomics Consortium"/>
            <person name="Kohler A."/>
            <person name="Kuo A."/>
            <person name="Nagy L.G."/>
            <person name="Floudas D."/>
            <person name="Copeland A."/>
            <person name="Barry K.W."/>
            <person name="Cichocki N."/>
            <person name="Veneault-Fourrey C."/>
            <person name="LaButti K."/>
            <person name="Lindquist E.A."/>
            <person name="Lipzen A."/>
            <person name="Lundell T."/>
            <person name="Morin E."/>
            <person name="Murat C."/>
            <person name="Riley R."/>
            <person name="Ohm R."/>
            <person name="Sun H."/>
            <person name="Tunlid A."/>
            <person name="Henrissat B."/>
            <person name="Grigoriev I.V."/>
            <person name="Hibbett D.S."/>
            <person name="Martin F."/>
        </authorList>
    </citation>
    <scope>NUCLEOTIDE SEQUENCE [LARGE SCALE GENOMIC DNA]</scope>
    <source>
        <strain evidence="2">UH-Slu-Lm8-n1</strain>
    </source>
</reference>
<evidence type="ECO:0000313" key="1">
    <source>
        <dbReference type="EMBL" id="KIK45229.1"/>
    </source>
</evidence>
<proteinExistence type="predicted"/>
<dbReference type="HOGENOM" id="CLU_2442351_0_0_1"/>
<protein>
    <submittedName>
        <fullName evidence="1">Uncharacterized protein</fullName>
    </submittedName>
</protein>
<reference evidence="1 2" key="1">
    <citation type="submission" date="2014-04" db="EMBL/GenBank/DDBJ databases">
        <authorList>
            <consortium name="DOE Joint Genome Institute"/>
            <person name="Kuo A."/>
            <person name="Ruytinx J."/>
            <person name="Rineau F."/>
            <person name="Colpaert J."/>
            <person name="Kohler A."/>
            <person name="Nagy L.G."/>
            <person name="Floudas D."/>
            <person name="Copeland A."/>
            <person name="Barry K.W."/>
            <person name="Cichocki N."/>
            <person name="Veneault-Fourrey C."/>
            <person name="LaButti K."/>
            <person name="Lindquist E.A."/>
            <person name="Lipzen A."/>
            <person name="Lundell T."/>
            <person name="Morin E."/>
            <person name="Murat C."/>
            <person name="Sun H."/>
            <person name="Tunlid A."/>
            <person name="Henrissat B."/>
            <person name="Grigoriev I.V."/>
            <person name="Hibbett D.S."/>
            <person name="Martin F."/>
            <person name="Nordberg H.P."/>
            <person name="Cantor M.N."/>
            <person name="Hua S.X."/>
        </authorList>
    </citation>
    <scope>NUCLEOTIDE SEQUENCE [LARGE SCALE GENOMIC DNA]</scope>
    <source>
        <strain evidence="1 2">UH-Slu-Lm8-n1</strain>
    </source>
</reference>
<keyword evidence="2" id="KW-1185">Reference proteome</keyword>
<organism evidence="1 2">
    <name type="scientific">Suillus luteus UH-Slu-Lm8-n1</name>
    <dbReference type="NCBI Taxonomy" id="930992"/>
    <lineage>
        <taxon>Eukaryota</taxon>
        <taxon>Fungi</taxon>
        <taxon>Dikarya</taxon>
        <taxon>Basidiomycota</taxon>
        <taxon>Agaricomycotina</taxon>
        <taxon>Agaricomycetes</taxon>
        <taxon>Agaricomycetidae</taxon>
        <taxon>Boletales</taxon>
        <taxon>Suillineae</taxon>
        <taxon>Suillaceae</taxon>
        <taxon>Suillus</taxon>
    </lineage>
</organism>
<dbReference type="Proteomes" id="UP000054485">
    <property type="component" value="Unassembled WGS sequence"/>
</dbReference>
<sequence length="90" mass="10028">MADTLIVECDVQFSHLWHGHLTARTRSQPNYCSLNLIIFVGRSWTVETNNPSFRKSRQQSTFCSICCAVFEICGHSDNSIDSSSESPSAA</sequence>
<dbReference type="InParanoid" id="A0A0D0B5S5"/>
<accession>A0A0D0B5S5</accession>